<sequence>MTIPAIENLLVAFRHWQKEQRGLGDMGHQDSLERAANALGMDEQGRILVPRPTLIEFLEKLSLIKNLLEAFKRWQKEEGGDSQNASTAVEANDQDNNPILLLESHFHRTLIEGIRMQL</sequence>
<name>A0ABR4B978_9LECA</name>
<comment type="caution">
    <text evidence="1">The sequence shown here is derived from an EMBL/GenBank/DDBJ whole genome shotgun (WGS) entry which is preliminary data.</text>
</comment>
<dbReference type="EMBL" id="JBHFEH010000017">
    <property type="protein sequence ID" value="KAL2054150.1"/>
    <property type="molecule type" value="Genomic_DNA"/>
</dbReference>
<organism evidence="1 2">
    <name type="scientific">Lepraria finkii</name>
    <dbReference type="NCBI Taxonomy" id="1340010"/>
    <lineage>
        <taxon>Eukaryota</taxon>
        <taxon>Fungi</taxon>
        <taxon>Dikarya</taxon>
        <taxon>Ascomycota</taxon>
        <taxon>Pezizomycotina</taxon>
        <taxon>Lecanoromycetes</taxon>
        <taxon>OSLEUM clade</taxon>
        <taxon>Lecanoromycetidae</taxon>
        <taxon>Lecanorales</taxon>
        <taxon>Lecanorineae</taxon>
        <taxon>Stereocaulaceae</taxon>
        <taxon>Lepraria</taxon>
    </lineage>
</organism>
<evidence type="ECO:0000313" key="2">
    <source>
        <dbReference type="Proteomes" id="UP001590951"/>
    </source>
</evidence>
<accession>A0ABR4B978</accession>
<protein>
    <submittedName>
        <fullName evidence="1">Uncharacterized protein</fullName>
    </submittedName>
</protein>
<reference evidence="1 2" key="1">
    <citation type="submission" date="2024-09" db="EMBL/GenBank/DDBJ databases">
        <title>Rethinking Asexuality: The Enigmatic Case of Functional Sexual Genes in Lepraria (Stereocaulaceae).</title>
        <authorList>
            <person name="Doellman M."/>
            <person name="Sun Y."/>
            <person name="Barcenas-Pena A."/>
            <person name="Lumbsch H.T."/>
            <person name="Grewe F."/>
        </authorList>
    </citation>
    <scope>NUCLEOTIDE SEQUENCE [LARGE SCALE GENOMIC DNA]</scope>
    <source>
        <strain evidence="1 2">Grewe 0041</strain>
    </source>
</reference>
<dbReference type="Proteomes" id="UP001590951">
    <property type="component" value="Unassembled WGS sequence"/>
</dbReference>
<gene>
    <name evidence="1" type="ORF">ABVK25_005689</name>
</gene>
<proteinExistence type="predicted"/>
<evidence type="ECO:0000313" key="1">
    <source>
        <dbReference type="EMBL" id="KAL2054150.1"/>
    </source>
</evidence>
<keyword evidence="2" id="KW-1185">Reference proteome</keyword>